<evidence type="ECO:0000313" key="3">
    <source>
        <dbReference type="EMBL" id="SFD27644.1"/>
    </source>
</evidence>
<keyword evidence="1" id="KW-0472">Membrane</keyword>
<dbReference type="RefSeq" id="WP_090093582.1">
    <property type="nucleotide sequence ID" value="NZ_FOMG01000029.1"/>
</dbReference>
<dbReference type="Gene3D" id="2.60.40.1630">
    <property type="entry name" value="bacillus anthracis domain"/>
    <property type="match status" value="1"/>
</dbReference>
<dbReference type="Pfam" id="PF13786">
    <property type="entry name" value="DUF4179"/>
    <property type="match status" value="1"/>
</dbReference>
<reference evidence="3 4" key="1">
    <citation type="submission" date="2016-10" db="EMBL/GenBank/DDBJ databases">
        <authorList>
            <person name="de Groot N.N."/>
        </authorList>
    </citation>
    <scope>NUCLEOTIDE SEQUENCE [LARGE SCALE GENOMIC DNA]</scope>
    <source>
        <strain evidence="3 4">DSM 12992</strain>
    </source>
</reference>
<dbReference type="STRING" id="119641.SAMN05421842_1297"/>
<keyword evidence="1" id="KW-0812">Transmembrane</keyword>
<gene>
    <name evidence="3" type="ORF">SAMN05421842_1297</name>
</gene>
<proteinExistence type="predicted"/>
<feature type="transmembrane region" description="Helical" evidence="1">
    <location>
        <begin position="41"/>
        <end position="61"/>
    </location>
</feature>
<dbReference type="OrthoDB" id="2064324at2"/>
<name>A0A1I1QZU2_9CLOT</name>
<dbReference type="InterPro" id="IPR025436">
    <property type="entry name" value="DUF4179"/>
</dbReference>
<dbReference type="AlphaFoldDB" id="A0A1I1QZU2"/>
<keyword evidence="1" id="KW-1133">Transmembrane helix</keyword>
<evidence type="ECO:0000256" key="1">
    <source>
        <dbReference type="SAM" id="Phobius"/>
    </source>
</evidence>
<dbReference type="EMBL" id="FOMG01000029">
    <property type="protein sequence ID" value="SFD27644.1"/>
    <property type="molecule type" value="Genomic_DNA"/>
</dbReference>
<evidence type="ECO:0000313" key="4">
    <source>
        <dbReference type="Proteomes" id="UP000199263"/>
    </source>
</evidence>
<accession>A0A1I1QZU2</accession>
<keyword evidence="4" id="KW-1185">Reference proteome</keyword>
<protein>
    <recommendedName>
        <fullName evidence="2">DUF4179 domain-containing protein</fullName>
    </recommendedName>
</protein>
<dbReference type="Proteomes" id="UP000199263">
    <property type="component" value="Unassembled WGS sequence"/>
</dbReference>
<organism evidence="3 4">
    <name type="scientific">Clostridium uliginosum</name>
    <dbReference type="NCBI Taxonomy" id="119641"/>
    <lineage>
        <taxon>Bacteria</taxon>
        <taxon>Bacillati</taxon>
        <taxon>Bacillota</taxon>
        <taxon>Clostridia</taxon>
        <taxon>Eubacteriales</taxon>
        <taxon>Clostridiaceae</taxon>
        <taxon>Clostridium</taxon>
    </lineage>
</organism>
<sequence length="361" mass="40840">MNKNYENITIPDNIDDFIDMGVQRAIDVKNMKRKKSIRRNLGITAASLIAILTIGLSNPAMAAKIPIVGSVFQAIEKNIYFPSNYSEYSTSVNKTAYSNGVGVTLSDILCDGQSLYVTYIVESEKPFKYTSWGDAPLTMNQLMTREKYNKVDFSDEKLDNTGIAGLEGKFIDDNTFVGMEKYKLSSLKTPIPDQFTFQIKYTDFETHSLDNHEERDVKSGTWAFKIPVKVNKDIRKVVNLDNIGNDSVTLNSLSITPFDMIFSVTYNKDKWSDYKVAIYDENGEELQFSDSGVDKDNKTENMSFKAPSTESKNIRIVINKPILKKGETITDSKGQSETSYEEIGKDLIFDEIIKIKAHERK</sequence>
<feature type="domain" description="DUF4179" evidence="2">
    <location>
        <begin position="33"/>
        <end position="123"/>
    </location>
</feature>
<evidence type="ECO:0000259" key="2">
    <source>
        <dbReference type="Pfam" id="PF13786"/>
    </source>
</evidence>